<dbReference type="EMBL" id="VVIM01000005">
    <property type="protein sequence ID" value="KAB0799449.1"/>
    <property type="molecule type" value="Genomic_DNA"/>
</dbReference>
<evidence type="ECO:0000313" key="3">
    <source>
        <dbReference type="Proteomes" id="UP000327044"/>
    </source>
</evidence>
<reference evidence="2 3" key="1">
    <citation type="journal article" date="2018" name="Elife">
        <title>Firefly genomes illuminate parallel origins of bioluminescence in beetles.</title>
        <authorList>
            <person name="Fallon T.R."/>
            <person name="Lower S.E."/>
            <person name="Chang C.H."/>
            <person name="Bessho-Uehara M."/>
            <person name="Martin G.J."/>
            <person name="Bewick A.J."/>
            <person name="Behringer M."/>
            <person name="Debat H.J."/>
            <person name="Wong I."/>
            <person name="Day J.C."/>
            <person name="Suvorov A."/>
            <person name="Silva C.J."/>
            <person name="Stanger-Hall K.F."/>
            <person name="Hall D.W."/>
            <person name="Schmitz R.J."/>
            <person name="Nelson D.R."/>
            <person name="Lewis S.M."/>
            <person name="Shigenobu S."/>
            <person name="Bybee S.M."/>
            <person name="Larracuente A.M."/>
            <person name="Oba Y."/>
            <person name="Weng J.K."/>
        </authorList>
    </citation>
    <scope>NUCLEOTIDE SEQUENCE [LARGE SCALE GENOMIC DNA]</scope>
    <source>
        <strain evidence="2">1611_PpyrPB1</strain>
        <tissue evidence="2">Whole body</tissue>
    </source>
</reference>
<sequence>MDEELFDFILMDQNLLLNKPTRKWVHEFNEDHSQSEYYSTCLPMRGHPDKFKKYPRMTVETFDYILSHIEGDIRKWSNFRTQDLYRASRKTGIGTGRKTNYFDSCQTSSDPSRLPGTTTYSSVGGDTAPSSLFSSDSARPIQTRPDRQV</sequence>
<proteinExistence type="predicted"/>
<organism evidence="2 3">
    <name type="scientific">Photinus pyralis</name>
    <name type="common">Common eastern firefly</name>
    <name type="synonym">Lampyris pyralis</name>
    <dbReference type="NCBI Taxonomy" id="7054"/>
    <lineage>
        <taxon>Eukaryota</taxon>
        <taxon>Metazoa</taxon>
        <taxon>Ecdysozoa</taxon>
        <taxon>Arthropoda</taxon>
        <taxon>Hexapoda</taxon>
        <taxon>Insecta</taxon>
        <taxon>Pterygota</taxon>
        <taxon>Neoptera</taxon>
        <taxon>Endopterygota</taxon>
        <taxon>Coleoptera</taxon>
        <taxon>Polyphaga</taxon>
        <taxon>Elateriformia</taxon>
        <taxon>Elateroidea</taxon>
        <taxon>Lampyridae</taxon>
        <taxon>Lampyrinae</taxon>
        <taxon>Photinus</taxon>
    </lineage>
</organism>
<feature type="compositionally biased region" description="Polar residues" evidence="1">
    <location>
        <begin position="97"/>
        <end position="137"/>
    </location>
</feature>
<comment type="caution">
    <text evidence="2">The sequence shown here is derived from an EMBL/GenBank/DDBJ whole genome shotgun (WGS) entry which is preliminary data.</text>
</comment>
<dbReference type="InParanoid" id="A0A5N4AQ45"/>
<accession>A0A5N4AQ45</accession>
<feature type="region of interest" description="Disordered" evidence="1">
    <location>
        <begin position="88"/>
        <end position="149"/>
    </location>
</feature>
<gene>
    <name evidence="2" type="ORF">PPYR_07329</name>
</gene>
<evidence type="ECO:0000256" key="1">
    <source>
        <dbReference type="SAM" id="MobiDB-lite"/>
    </source>
</evidence>
<protein>
    <submittedName>
        <fullName evidence="2">Uncharacterized protein</fullName>
    </submittedName>
</protein>
<name>A0A5N4AQ45_PHOPY</name>
<evidence type="ECO:0000313" key="2">
    <source>
        <dbReference type="EMBL" id="KAB0799449.1"/>
    </source>
</evidence>
<dbReference type="AlphaFoldDB" id="A0A5N4AQ45"/>
<dbReference type="Proteomes" id="UP000327044">
    <property type="component" value="Unassembled WGS sequence"/>
</dbReference>
<keyword evidence="3" id="KW-1185">Reference proteome</keyword>